<protein>
    <submittedName>
        <fullName evidence="1">Uncharacterized protein</fullName>
    </submittedName>
</protein>
<dbReference type="EMBL" id="LKAM01000005">
    <property type="protein sequence ID" value="KUM48516.1"/>
    <property type="molecule type" value="Genomic_DNA"/>
</dbReference>
<name>A0A124GND8_PICGL</name>
<organism evidence="1">
    <name type="scientific">Picea glauca</name>
    <name type="common">White spruce</name>
    <name type="synonym">Pinus glauca</name>
    <dbReference type="NCBI Taxonomy" id="3330"/>
    <lineage>
        <taxon>Eukaryota</taxon>
        <taxon>Viridiplantae</taxon>
        <taxon>Streptophyta</taxon>
        <taxon>Embryophyta</taxon>
        <taxon>Tracheophyta</taxon>
        <taxon>Spermatophyta</taxon>
        <taxon>Pinopsida</taxon>
        <taxon>Pinidae</taxon>
        <taxon>Conifers I</taxon>
        <taxon>Pinales</taxon>
        <taxon>Pinaceae</taxon>
        <taxon>Picea</taxon>
    </lineage>
</organism>
<reference evidence="1" key="1">
    <citation type="journal article" date="2015" name="Genome Biol. Evol.">
        <title>Organellar Genomes of White Spruce (Picea glauca): Assembly and Annotation.</title>
        <authorList>
            <person name="Jackman S.D."/>
            <person name="Warren R.L."/>
            <person name="Gibb E.A."/>
            <person name="Vandervalk B.P."/>
            <person name="Mohamadi H."/>
            <person name="Chu J."/>
            <person name="Raymond A."/>
            <person name="Pleasance S."/>
            <person name="Coope R."/>
            <person name="Wildung M.R."/>
            <person name="Ritland C.E."/>
            <person name="Bousquet J."/>
            <person name="Jones S.J."/>
            <person name="Bohlmann J."/>
            <person name="Birol I."/>
        </authorList>
    </citation>
    <scope>NUCLEOTIDE SEQUENCE [LARGE SCALE GENOMIC DNA]</scope>
    <source>
        <tissue evidence="1">Flushing bud</tissue>
    </source>
</reference>
<evidence type="ECO:0000313" key="1">
    <source>
        <dbReference type="EMBL" id="KUM48516.1"/>
    </source>
</evidence>
<geneLocation type="mitochondrion" evidence="1"/>
<dbReference type="AlphaFoldDB" id="A0A124GND8"/>
<keyword evidence="1" id="KW-0496">Mitochondrion</keyword>
<gene>
    <name evidence="1" type="ORF">ABT39_MTgene4531</name>
</gene>
<accession>A0A124GND8</accession>
<sequence>MEWGLFLIEAQPHYGNSLFGLELLGHTTTIKHRQGRLDARSLYIYIGLIPLGYSHY</sequence>
<proteinExistence type="predicted"/>
<comment type="caution">
    <text evidence="1">The sequence shown here is derived from an EMBL/GenBank/DDBJ whole genome shotgun (WGS) entry which is preliminary data.</text>
</comment>